<dbReference type="InterPro" id="IPR000008">
    <property type="entry name" value="C2_dom"/>
</dbReference>
<dbReference type="InterPro" id="IPR016035">
    <property type="entry name" value="Acyl_Trfase/lysoPLipase"/>
</dbReference>
<dbReference type="GO" id="GO:0005509">
    <property type="term" value="F:calcium ion binding"/>
    <property type="evidence" value="ECO:0007669"/>
    <property type="project" value="TreeGrafter"/>
</dbReference>
<comment type="subcellular location">
    <subcellularLocation>
        <location evidence="1">Cytoplasm</location>
    </subcellularLocation>
</comment>
<dbReference type="OrthoDB" id="419768at2759"/>
<dbReference type="GO" id="GO:0005829">
    <property type="term" value="C:cytosol"/>
    <property type="evidence" value="ECO:0007669"/>
    <property type="project" value="TreeGrafter"/>
</dbReference>
<evidence type="ECO:0000259" key="11">
    <source>
        <dbReference type="PROSITE" id="PS50004"/>
    </source>
</evidence>
<name>A0A2D0RP66_ICTPU</name>
<dbReference type="AlphaFoldDB" id="A0A2D0RP66"/>
<dbReference type="Gene3D" id="3.40.1090.10">
    <property type="entry name" value="Cytosolic phospholipase A2 catalytic domain"/>
    <property type="match status" value="1"/>
</dbReference>
<accession>A0A2D0RP66</accession>
<evidence type="ECO:0000313" key="13">
    <source>
        <dbReference type="Proteomes" id="UP000221080"/>
    </source>
</evidence>
<dbReference type="RefSeq" id="XP_017332299.1">
    <property type="nucleotide sequence ID" value="XM_017476810.3"/>
</dbReference>
<evidence type="ECO:0000256" key="9">
    <source>
        <dbReference type="PROSITE-ProRule" id="PRU00555"/>
    </source>
</evidence>
<dbReference type="PROSITE" id="PS51210">
    <property type="entry name" value="PLA2C"/>
    <property type="match status" value="1"/>
</dbReference>
<dbReference type="PANTHER" id="PTHR10728">
    <property type="entry name" value="CYTOSOLIC PHOSPHOLIPASE A2"/>
    <property type="match status" value="1"/>
</dbReference>
<dbReference type="Proteomes" id="UP000221080">
    <property type="component" value="Chromosome 9"/>
</dbReference>
<reference evidence="13" key="1">
    <citation type="journal article" date="2016" name="Nat. Commun.">
        <title>The channel catfish genome sequence provides insights into the evolution of scale formation in teleosts.</title>
        <authorList>
            <person name="Liu Z."/>
            <person name="Liu S."/>
            <person name="Yao J."/>
            <person name="Bao L."/>
            <person name="Zhang J."/>
            <person name="Li Y."/>
            <person name="Jiang C."/>
            <person name="Sun L."/>
            <person name="Wang R."/>
            <person name="Zhang Y."/>
            <person name="Zhou T."/>
            <person name="Zeng Q."/>
            <person name="Fu Q."/>
            <person name="Gao S."/>
            <person name="Li N."/>
            <person name="Koren S."/>
            <person name="Jiang Y."/>
            <person name="Zimin A."/>
            <person name="Xu P."/>
            <person name="Phillippy A.M."/>
            <person name="Geng X."/>
            <person name="Song L."/>
            <person name="Sun F."/>
            <person name="Li C."/>
            <person name="Wang X."/>
            <person name="Chen A."/>
            <person name="Jin Y."/>
            <person name="Yuan Z."/>
            <person name="Yang Y."/>
            <person name="Tan S."/>
            <person name="Peatman E."/>
            <person name="Lu J."/>
            <person name="Qin Z."/>
            <person name="Dunham R."/>
            <person name="Li Z."/>
            <person name="Sonstegard T."/>
            <person name="Feng J."/>
            <person name="Danzmann R.G."/>
            <person name="Schroeder S."/>
            <person name="Scheffler B."/>
            <person name="Duke M.V."/>
            <person name="Ballard L."/>
            <person name="Kucuktas H."/>
            <person name="Kaltenboeck L."/>
            <person name="Liu H."/>
            <person name="Armbruster J."/>
            <person name="Xie Y."/>
            <person name="Kirby M.L."/>
            <person name="Tian Y."/>
            <person name="Flanagan M.E."/>
            <person name="Mu W."/>
            <person name="Waldbieser G.C."/>
        </authorList>
    </citation>
    <scope>NUCLEOTIDE SEQUENCE [LARGE SCALE GENOMIC DNA]</scope>
    <source>
        <strain evidence="13">SDA103</strain>
    </source>
</reference>
<dbReference type="SUPFAM" id="SSF52151">
    <property type="entry name" value="FabD/lysophospholipase-like"/>
    <property type="match status" value="1"/>
</dbReference>
<evidence type="ECO:0000256" key="8">
    <source>
        <dbReference type="ARBA" id="ARBA00023098"/>
    </source>
</evidence>
<comment type="domain">
    <text evidence="10">The N-terminal C2 domain associates with lipid membranes upon calcium binding.</text>
</comment>
<evidence type="ECO:0000256" key="6">
    <source>
        <dbReference type="ARBA" id="ARBA00022837"/>
    </source>
</evidence>
<dbReference type="Pfam" id="PF01735">
    <property type="entry name" value="PLA2_B"/>
    <property type="match status" value="1"/>
</dbReference>
<feature type="domain" description="C2" evidence="11">
    <location>
        <begin position="1"/>
        <end position="110"/>
    </location>
</feature>
<proteinExistence type="predicted"/>
<dbReference type="GO" id="GO:0047498">
    <property type="term" value="F:calcium-dependent phospholipase A2 activity"/>
    <property type="evidence" value="ECO:0007669"/>
    <property type="project" value="TreeGrafter"/>
</dbReference>
<dbReference type="SUPFAM" id="SSF49562">
    <property type="entry name" value="C2 domain (Calcium/lipid-binding domain, CaLB)"/>
    <property type="match status" value="1"/>
</dbReference>
<evidence type="ECO:0000256" key="2">
    <source>
        <dbReference type="ARBA" id="ARBA00013278"/>
    </source>
</evidence>
<comment type="catalytic activity">
    <reaction evidence="10">
        <text>a 1,2-diacyl-sn-glycero-3-phosphocholine + H2O = a 1-acyl-sn-glycero-3-phosphocholine + a fatty acid + H(+)</text>
        <dbReference type="Rhea" id="RHEA:15801"/>
        <dbReference type="ChEBI" id="CHEBI:15377"/>
        <dbReference type="ChEBI" id="CHEBI:15378"/>
        <dbReference type="ChEBI" id="CHEBI:28868"/>
        <dbReference type="ChEBI" id="CHEBI:57643"/>
        <dbReference type="ChEBI" id="CHEBI:58168"/>
        <dbReference type="EC" id="3.1.1.4"/>
    </reaction>
</comment>
<evidence type="ECO:0000313" key="14">
    <source>
        <dbReference type="RefSeq" id="XP_017332299.1"/>
    </source>
</evidence>
<organism evidence="13 14">
    <name type="scientific">Ictalurus punctatus</name>
    <name type="common">Channel catfish</name>
    <name type="synonym">Silurus punctatus</name>
    <dbReference type="NCBI Taxonomy" id="7998"/>
    <lineage>
        <taxon>Eukaryota</taxon>
        <taxon>Metazoa</taxon>
        <taxon>Chordata</taxon>
        <taxon>Craniata</taxon>
        <taxon>Vertebrata</taxon>
        <taxon>Euteleostomi</taxon>
        <taxon>Actinopterygii</taxon>
        <taxon>Neopterygii</taxon>
        <taxon>Teleostei</taxon>
        <taxon>Ostariophysi</taxon>
        <taxon>Siluriformes</taxon>
        <taxon>Ictaluridae</taxon>
        <taxon>Ictalurus</taxon>
    </lineage>
</organism>
<keyword evidence="13" id="KW-1185">Reference proteome</keyword>
<dbReference type="KEGG" id="ipu:108270285"/>
<keyword evidence="8 9" id="KW-0443">Lipid metabolism</keyword>
<protein>
    <recommendedName>
        <fullName evidence="2 10">Phospholipase A2</fullName>
        <ecNumber evidence="2 10">3.1.1.4</ecNumber>
    </recommendedName>
</protein>
<keyword evidence="5 9" id="KW-0378">Hydrolase</keyword>
<evidence type="ECO:0000256" key="10">
    <source>
        <dbReference type="RuleBase" id="RU362102"/>
    </source>
</evidence>
<dbReference type="PROSITE" id="PS50004">
    <property type="entry name" value="C2"/>
    <property type="match status" value="1"/>
</dbReference>
<dbReference type="GO" id="GO:0005544">
    <property type="term" value="F:calcium-dependent phospholipid binding"/>
    <property type="evidence" value="ECO:0007669"/>
    <property type="project" value="TreeGrafter"/>
</dbReference>
<dbReference type="PANTHER" id="PTHR10728:SF32">
    <property type="entry name" value="CYTOSOLIC PHOSPHOLIPASE A2 BETA"/>
    <property type="match status" value="1"/>
</dbReference>
<evidence type="ECO:0000256" key="5">
    <source>
        <dbReference type="ARBA" id="ARBA00022801"/>
    </source>
</evidence>
<dbReference type="InterPro" id="IPR035892">
    <property type="entry name" value="C2_domain_sf"/>
</dbReference>
<dbReference type="SMART" id="SM00022">
    <property type="entry name" value="PLAc"/>
    <property type="match status" value="1"/>
</dbReference>
<keyword evidence="6 10" id="KW-0106">Calcium</keyword>
<dbReference type="FunFam" id="2.60.40.150:FF:000030">
    <property type="entry name" value="Phospholipase A2"/>
    <property type="match status" value="1"/>
</dbReference>
<dbReference type="EC" id="3.1.1.4" evidence="2 10"/>
<sequence length="788" mass="88791">MKREVAPCWDLSVTVLRAKFSQSHDYFSQSDLYVTLCMPTASVNTLRTKSIPNCNKPEWNETFHFRVNSHVKNILELNVYDEDLRRDDLCTRLFFDISTLTVGKKKTKVFITDEKTKDELWVDFEVRECPDASRGYLSNGVLVAAPLSVVEVTIDRLPPDVRQNMLLTLRGAYVEDQVISPSKENSLMQTLRYYINKDLETKIELQADGKEASPASSPASPLSAASTSAFTFSLPAVKDTVNLQVNTVESPEEDMKVRLDFDIPAKEKAFLVKRKEVVSRALQKILNLKSPLDPSKVPTVALVCSGGGSRAMTGMYGSLKGLQCFGLLDTISYSTTVSGSTWANAYLYNDPLWSKKDLDEAIVSVKKELSKSTKGLFGPSLLRYYYSELRQKRKEGHLVSPIDMWGLMIENAIYGKKHTATLSDQQEAVSEGQNPLPIYTAVNMKKAAGGFMVAEWCEFTPFEVGFPKYGGFVPTEHFGSEYYLGHLVKKVPETRISYYLGMWSSVFSANLMQLWKHVTGAMPSWTSWLGEDVCSIETDDNQSTLDTLRLTSEASTLSNLMHGRPIIYNVFNFLRGFFLHNTYSENFRFNTSKETHPDAFPNSLTPRDHTIGLVDAGFAINAAFPPVLWPYRRADVILCLSYSWDEDPLSILKKTQRHCADRQLPFPNIDFSKYESESPREVYVFEDEENPDAPIVVHFPLVNISFKEHKAPGVKRQGKEELNAGNVDVSSRSSPYVTSNLTYAPEDFQRLVDLTCYNVSNNKESIVCALERALNRKGLANNAPNEEK</sequence>
<evidence type="ECO:0000259" key="12">
    <source>
        <dbReference type="PROSITE" id="PS51210"/>
    </source>
</evidence>
<keyword evidence="4 10" id="KW-0479">Metal-binding</keyword>
<evidence type="ECO:0000256" key="7">
    <source>
        <dbReference type="ARBA" id="ARBA00022963"/>
    </source>
</evidence>
<feature type="domain" description="PLA2c" evidence="12">
    <location>
        <begin position="249"/>
        <end position="788"/>
    </location>
</feature>
<reference evidence="14" key="2">
    <citation type="submission" date="2025-08" db="UniProtKB">
        <authorList>
            <consortium name="RefSeq"/>
        </authorList>
    </citation>
    <scope>IDENTIFICATION</scope>
    <source>
        <tissue evidence="14">Blood</tissue>
    </source>
</reference>
<dbReference type="SMART" id="SM00239">
    <property type="entry name" value="C2"/>
    <property type="match status" value="1"/>
</dbReference>
<keyword evidence="3 10" id="KW-0963">Cytoplasm</keyword>
<evidence type="ECO:0000256" key="1">
    <source>
        <dbReference type="ARBA" id="ARBA00004496"/>
    </source>
</evidence>
<gene>
    <name evidence="14" type="primary">LOC108270285</name>
</gene>
<dbReference type="Gene3D" id="2.60.40.150">
    <property type="entry name" value="C2 domain"/>
    <property type="match status" value="1"/>
</dbReference>
<evidence type="ECO:0000256" key="3">
    <source>
        <dbReference type="ARBA" id="ARBA00022490"/>
    </source>
</evidence>
<keyword evidence="7 9" id="KW-0442">Lipid degradation</keyword>
<dbReference type="Pfam" id="PF00168">
    <property type="entry name" value="C2"/>
    <property type="match status" value="1"/>
</dbReference>
<dbReference type="GeneID" id="108270285"/>
<dbReference type="InterPro" id="IPR002642">
    <property type="entry name" value="LysoPLipase_cat_dom"/>
</dbReference>
<dbReference type="GO" id="GO:0046475">
    <property type="term" value="P:glycerophospholipid catabolic process"/>
    <property type="evidence" value="ECO:0007669"/>
    <property type="project" value="TreeGrafter"/>
</dbReference>
<evidence type="ECO:0000256" key="4">
    <source>
        <dbReference type="ARBA" id="ARBA00022723"/>
    </source>
</evidence>